<dbReference type="Proteomes" id="UP000310760">
    <property type="component" value="Unassembled WGS sequence"/>
</dbReference>
<accession>A0A4S2FN50</accession>
<dbReference type="EMBL" id="SRYJ01000018">
    <property type="protein sequence ID" value="TGY70475.1"/>
    <property type="molecule type" value="Genomic_DNA"/>
</dbReference>
<dbReference type="RefSeq" id="WP_032941537.1">
    <property type="nucleotide sequence ID" value="NZ_CAJUNV010000020.1"/>
</dbReference>
<dbReference type="OrthoDB" id="1028565at2"/>
<dbReference type="GeneID" id="82152268"/>
<dbReference type="AlphaFoldDB" id="A0A4S2FN50"/>
<reference evidence="1 2" key="1">
    <citation type="submission" date="2019-04" db="EMBL/GenBank/DDBJ databases">
        <title>Microbes associate with the intestines of laboratory mice.</title>
        <authorList>
            <person name="Navarre W."/>
            <person name="Wong E."/>
            <person name="Huang K."/>
            <person name="Tropini C."/>
            <person name="Ng K."/>
            <person name="Yu B."/>
        </authorList>
    </citation>
    <scope>NUCLEOTIDE SEQUENCE [LARGE SCALE GENOMIC DNA]</scope>
    <source>
        <strain evidence="1 2">NM22_B1</strain>
    </source>
</reference>
<name>A0A4S2FN50_9BACT</name>
<evidence type="ECO:0000313" key="2">
    <source>
        <dbReference type="Proteomes" id="UP000310760"/>
    </source>
</evidence>
<gene>
    <name evidence="1" type="ORF">E5339_09285</name>
</gene>
<organism evidence="1 2">
    <name type="scientific">Phocaeicola sartorii</name>
    <dbReference type="NCBI Taxonomy" id="671267"/>
    <lineage>
        <taxon>Bacteria</taxon>
        <taxon>Pseudomonadati</taxon>
        <taxon>Bacteroidota</taxon>
        <taxon>Bacteroidia</taxon>
        <taxon>Bacteroidales</taxon>
        <taxon>Bacteroidaceae</taxon>
        <taxon>Phocaeicola</taxon>
    </lineage>
</organism>
<evidence type="ECO:0000313" key="1">
    <source>
        <dbReference type="EMBL" id="TGY70475.1"/>
    </source>
</evidence>
<comment type="caution">
    <text evidence="1">The sequence shown here is derived from an EMBL/GenBank/DDBJ whole genome shotgun (WGS) entry which is preliminary data.</text>
</comment>
<sequence length="131" mass="14902">MKLIVKIGLITLLLMLNYQGVNADVFSSAVDRYAVTTESLHSDHGTLDTMGFTTSLLTGQQQVLVKLMPEDLRIRRAEELQQNFLKILINRFSLREGLLAVDRARIFPSNPIHCVSPACHYFVFTLRRILI</sequence>
<proteinExistence type="predicted"/>
<protein>
    <submittedName>
        <fullName evidence="1">Uncharacterized protein</fullName>
    </submittedName>
</protein>